<proteinExistence type="predicted"/>
<dbReference type="AlphaFoldDB" id="A0A016TWU3"/>
<organism evidence="1 2">
    <name type="scientific">Ancylostoma ceylanicum</name>
    <dbReference type="NCBI Taxonomy" id="53326"/>
    <lineage>
        <taxon>Eukaryota</taxon>
        <taxon>Metazoa</taxon>
        <taxon>Ecdysozoa</taxon>
        <taxon>Nematoda</taxon>
        <taxon>Chromadorea</taxon>
        <taxon>Rhabditida</taxon>
        <taxon>Rhabditina</taxon>
        <taxon>Rhabditomorpha</taxon>
        <taxon>Strongyloidea</taxon>
        <taxon>Ancylostomatidae</taxon>
        <taxon>Ancylostomatinae</taxon>
        <taxon>Ancylostoma</taxon>
    </lineage>
</organism>
<accession>A0A016TWU3</accession>
<reference evidence="2" key="1">
    <citation type="journal article" date="2015" name="Nat. Genet.">
        <title>The genome and transcriptome of the zoonotic hookworm Ancylostoma ceylanicum identify infection-specific gene families.</title>
        <authorList>
            <person name="Schwarz E.M."/>
            <person name="Hu Y."/>
            <person name="Antoshechkin I."/>
            <person name="Miller M.M."/>
            <person name="Sternberg P.W."/>
            <person name="Aroian R.V."/>
        </authorList>
    </citation>
    <scope>NUCLEOTIDE SEQUENCE</scope>
    <source>
        <strain evidence="2">HY135</strain>
    </source>
</reference>
<keyword evidence="2" id="KW-1185">Reference proteome</keyword>
<evidence type="ECO:0000313" key="2">
    <source>
        <dbReference type="Proteomes" id="UP000024635"/>
    </source>
</evidence>
<gene>
    <name evidence="1" type="primary">Acey_s0071.g570</name>
    <name evidence="1" type="ORF">Y032_0071g570</name>
</gene>
<dbReference type="EMBL" id="JARK01001407">
    <property type="protein sequence ID" value="EYC07285.1"/>
    <property type="molecule type" value="Genomic_DNA"/>
</dbReference>
<protein>
    <submittedName>
        <fullName evidence="1">Uncharacterized protein</fullName>
    </submittedName>
</protein>
<sequence>MVMIFKRRLRIIWSSWLVSLPLFSPVYDLVVQIHGFVVVLLFCSRLLIKCPYFCGPYCLFLLQQTVKLDFYGPSGISERLSTHLLELISCERTTPICLRTTTTRLTDCRFSLFSE</sequence>
<dbReference type="Proteomes" id="UP000024635">
    <property type="component" value="Unassembled WGS sequence"/>
</dbReference>
<name>A0A016TWU3_9BILA</name>
<evidence type="ECO:0000313" key="1">
    <source>
        <dbReference type="EMBL" id="EYC07285.1"/>
    </source>
</evidence>
<comment type="caution">
    <text evidence="1">The sequence shown here is derived from an EMBL/GenBank/DDBJ whole genome shotgun (WGS) entry which is preliminary data.</text>
</comment>